<evidence type="ECO:0000256" key="1">
    <source>
        <dbReference type="SAM" id="Phobius"/>
    </source>
</evidence>
<accession>A0A538T7H0</accession>
<evidence type="ECO:0000313" key="2">
    <source>
        <dbReference type="EMBL" id="TMQ59576.1"/>
    </source>
</evidence>
<dbReference type="Proteomes" id="UP000317716">
    <property type="component" value="Unassembled WGS sequence"/>
</dbReference>
<proteinExistence type="predicted"/>
<keyword evidence="1" id="KW-0812">Transmembrane</keyword>
<feature type="transmembrane region" description="Helical" evidence="1">
    <location>
        <begin position="111"/>
        <end position="132"/>
    </location>
</feature>
<dbReference type="InterPro" id="IPR021776">
    <property type="entry name" value="ActD"/>
</dbReference>
<protein>
    <submittedName>
        <fullName evidence="2">DUF3341 domain-containing protein</fullName>
    </submittedName>
</protein>
<feature type="transmembrane region" description="Helical" evidence="1">
    <location>
        <begin position="69"/>
        <end position="91"/>
    </location>
</feature>
<evidence type="ECO:0000313" key="3">
    <source>
        <dbReference type="Proteomes" id="UP000317716"/>
    </source>
</evidence>
<dbReference type="PANTHER" id="PTHR40394">
    <property type="entry name" value="LIPOPROTEIN-RELATED"/>
    <property type="match status" value="1"/>
</dbReference>
<comment type="caution">
    <text evidence="2">The sequence shown here is derived from an EMBL/GenBank/DDBJ whole genome shotgun (WGS) entry which is preliminary data.</text>
</comment>
<reference evidence="2 3" key="1">
    <citation type="journal article" date="2019" name="Nat. Microbiol.">
        <title>Mediterranean grassland soil C-N compound turnover is dependent on rainfall and depth, and is mediated by genomically divergent microorganisms.</title>
        <authorList>
            <person name="Diamond S."/>
            <person name="Andeer P.F."/>
            <person name="Li Z."/>
            <person name="Crits-Christoph A."/>
            <person name="Burstein D."/>
            <person name="Anantharaman K."/>
            <person name="Lane K.R."/>
            <person name="Thomas B.C."/>
            <person name="Pan C."/>
            <person name="Northen T.R."/>
            <person name="Banfield J.F."/>
        </authorList>
    </citation>
    <scope>NUCLEOTIDE SEQUENCE [LARGE SCALE GENOMIC DNA]</scope>
    <source>
        <strain evidence="2">WS_2</strain>
    </source>
</reference>
<dbReference type="Pfam" id="PF11821">
    <property type="entry name" value="ActD"/>
    <property type="match status" value="1"/>
</dbReference>
<organism evidence="2 3">
    <name type="scientific">Eiseniibacteriota bacterium</name>
    <dbReference type="NCBI Taxonomy" id="2212470"/>
    <lineage>
        <taxon>Bacteria</taxon>
        <taxon>Candidatus Eiseniibacteriota</taxon>
    </lineage>
</organism>
<dbReference type="AlphaFoldDB" id="A0A538T7H0"/>
<dbReference type="EMBL" id="VBOS01000044">
    <property type="protein sequence ID" value="TMQ59576.1"/>
    <property type="molecule type" value="Genomic_DNA"/>
</dbReference>
<sequence>MIQKLVDRLLAPAPQKHAGVMGIFEYVDDAAAAVRALRQVGHKDLSVYSPVPHHDLEHALEQGPSLVRWVTFGGATLGLTGGFSLCIYSVISYPLVVGGKELISLPPFVVIGYESMILLGALANLMGMLALARLPQVKSKAPYDPRFSLDKIGIWVPCTGDDAARVEKMLRGQGAEEVKVHV</sequence>
<keyword evidence="1" id="KW-0472">Membrane</keyword>
<dbReference type="PANTHER" id="PTHR40394:SF2">
    <property type="entry name" value="QUINOL:CYTOCHROME C OXIDOREDUCTASE MEMBRANE PROTEIN"/>
    <property type="match status" value="1"/>
</dbReference>
<keyword evidence="1" id="KW-1133">Transmembrane helix</keyword>
<gene>
    <name evidence="2" type="ORF">E6K72_01495</name>
</gene>
<name>A0A538T7H0_UNCEI</name>